<proteinExistence type="predicted"/>
<dbReference type="InterPro" id="IPR035940">
    <property type="entry name" value="CAP_sf"/>
</dbReference>
<dbReference type="InterPro" id="IPR014044">
    <property type="entry name" value="CAP_dom"/>
</dbReference>
<dbReference type="InterPro" id="IPR001283">
    <property type="entry name" value="CRISP-related"/>
</dbReference>
<feature type="compositionally biased region" description="Low complexity" evidence="1">
    <location>
        <begin position="196"/>
        <end position="212"/>
    </location>
</feature>
<sequence length="390" mass="41195">MTAALCSCPSLRAEHSKHFSFNISLDVHSSTSLLSFDTALAAMAFAAPHKRDLIVVVETETDVVWVTDVITVTADGVPAYTTSVSASLTSSVVTYTSALATSIPPAQTASVLHNHLVEGVSYYHLPHSRPEQTVSSATFISVPTLPTSIVDTPVYSSVAATSIYIPPVVATSVYVPPVAPTSVYVPPVITTTEQPQVPTTTAVPTTSAAPSADGSSIAQPTDYISTILAHHNIHRRNHSASDLVWDDALANTAAKIASSCKYAHDTDTDKSVIGGYGQNIAAGAPASNISAVITEGFYNGEVGWYSTLYGQSQPDMLTFEHWGHFSQIVWKATSKIGCATQQCSSLAGVAGNVPPIFTVCNYQGPGNVQNNYQNVGEGLGQPTIHWDHTF</sequence>
<evidence type="ECO:0000256" key="1">
    <source>
        <dbReference type="SAM" id="MobiDB-lite"/>
    </source>
</evidence>
<feature type="region of interest" description="Disordered" evidence="1">
    <location>
        <begin position="196"/>
        <end position="217"/>
    </location>
</feature>
<reference evidence="3 4" key="1">
    <citation type="journal article" date="2016" name="Sci. Rep.">
        <title>Peltaster fructicola genome reveals evolution from an invasive phytopathogen to an ectophytic parasite.</title>
        <authorList>
            <person name="Xu C."/>
            <person name="Chen H."/>
            <person name="Gleason M.L."/>
            <person name="Xu J.R."/>
            <person name="Liu H."/>
            <person name="Zhang R."/>
            <person name="Sun G."/>
        </authorList>
    </citation>
    <scope>NUCLEOTIDE SEQUENCE [LARGE SCALE GENOMIC DNA]</scope>
    <source>
        <strain evidence="3 4">LNHT1506</strain>
    </source>
</reference>
<dbReference type="PRINTS" id="PR00837">
    <property type="entry name" value="V5TPXLIKE"/>
</dbReference>
<evidence type="ECO:0000313" key="4">
    <source>
        <dbReference type="Proteomes" id="UP000503462"/>
    </source>
</evidence>
<dbReference type="Pfam" id="PF00188">
    <property type="entry name" value="CAP"/>
    <property type="match status" value="1"/>
</dbReference>
<gene>
    <name evidence="3" type="ORF">AMS68_007352</name>
</gene>
<dbReference type="AlphaFoldDB" id="A0A6H0Y4I2"/>
<dbReference type="OrthoDB" id="337038at2759"/>
<accession>A0A6H0Y4I2</accession>
<dbReference type="GO" id="GO:0005576">
    <property type="term" value="C:extracellular region"/>
    <property type="evidence" value="ECO:0007669"/>
    <property type="project" value="InterPro"/>
</dbReference>
<dbReference type="PROSITE" id="PS01009">
    <property type="entry name" value="CRISP_1"/>
    <property type="match status" value="1"/>
</dbReference>
<dbReference type="SUPFAM" id="SSF55797">
    <property type="entry name" value="PR-1-like"/>
    <property type="match status" value="1"/>
</dbReference>
<dbReference type="EMBL" id="CP051143">
    <property type="protein sequence ID" value="QIX01835.1"/>
    <property type="molecule type" value="Genomic_DNA"/>
</dbReference>
<evidence type="ECO:0000313" key="3">
    <source>
        <dbReference type="EMBL" id="QIX01835.1"/>
    </source>
</evidence>
<dbReference type="SMART" id="SM00198">
    <property type="entry name" value="SCP"/>
    <property type="match status" value="1"/>
</dbReference>
<feature type="domain" description="SCP" evidence="2">
    <location>
        <begin position="222"/>
        <end position="370"/>
    </location>
</feature>
<dbReference type="FunFam" id="3.40.33.10:FF:000018">
    <property type="entry name" value="SCP-like extracellular protein, putative"/>
    <property type="match status" value="1"/>
</dbReference>
<name>A0A6H0Y4I2_9PEZI</name>
<dbReference type="Proteomes" id="UP000503462">
    <property type="component" value="Chromosome 5"/>
</dbReference>
<dbReference type="InterPro" id="IPR002413">
    <property type="entry name" value="V5_allergen-like"/>
</dbReference>
<dbReference type="InterPro" id="IPR018244">
    <property type="entry name" value="Allrgn_V5/Tpx1_CS"/>
</dbReference>
<evidence type="ECO:0000259" key="2">
    <source>
        <dbReference type="SMART" id="SM00198"/>
    </source>
</evidence>
<dbReference type="Gene3D" id="3.40.33.10">
    <property type="entry name" value="CAP"/>
    <property type="match status" value="1"/>
</dbReference>
<keyword evidence="4" id="KW-1185">Reference proteome</keyword>
<organism evidence="3 4">
    <name type="scientific">Peltaster fructicola</name>
    <dbReference type="NCBI Taxonomy" id="286661"/>
    <lineage>
        <taxon>Eukaryota</taxon>
        <taxon>Fungi</taxon>
        <taxon>Dikarya</taxon>
        <taxon>Ascomycota</taxon>
        <taxon>Pezizomycotina</taxon>
        <taxon>Dothideomycetes</taxon>
        <taxon>Dothideomycetes incertae sedis</taxon>
        <taxon>Peltaster</taxon>
    </lineage>
</organism>
<protein>
    <recommendedName>
        <fullName evidence="2">SCP domain-containing protein</fullName>
    </recommendedName>
</protein>
<dbReference type="PANTHER" id="PTHR10334">
    <property type="entry name" value="CYSTEINE-RICH SECRETORY PROTEIN-RELATED"/>
    <property type="match status" value="1"/>
</dbReference>
<dbReference type="PRINTS" id="PR00838">
    <property type="entry name" value="V5ALLERGEN"/>
</dbReference>